<dbReference type="EnsemblMetazoa" id="CLYHEMT016070.1">
    <property type="protein sequence ID" value="CLYHEMP016070.1"/>
    <property type="gene ID" value="CLYHEMG016070"/>
</dbReference>
<accession>A0A7M5X1J1</accession>
<dbReference type="Proteomes" id="UP000594262">
    <property type="component" value="Unplaced"/>
</dbReference>
<dbReference type="GeneID" id="136806123"/>
<evidence type="ECO:0000313" key="2">
    <source>
        <dbReference type="Proteomes" id="UP000594262"/>
    </source>
</evidence>
<reference evidence="1" key="1">
    <citation type="submission" date="2021-01" db="UniProtKB">
        <authorList>
            <consortium name="EnsemblMetazoa"/>
        </authorList>
    </citation>
    <scope>IDENTIFICATION</scope>
</reference>
<organism evidence="1 2">
    <name type="scientific">Clytia hemisphaerica</name>
    <dbReference type="NCBI Taxonomy" id="252671"/>
    <lineage>
        <taxon>Eukaryota</taxon>
        <taxon>Metazoa</taxon>
        <taxon>Cnidaria</taxon>
        <taxon>Hydrozoa</taxon>
        <taxon>Hydroidolina</taxon>
        <taxon>Leptothecata</taxon>
        <taxon>Obeliida</taxon>
        <taxon>Clytiidae</taxon>
        <taxon>Clytia</taxon>
    </lineage>
</organism>
<name>A0A7M5X1J1_9CNID</name>
<dbReference type="RefSeq" id="XP_066918790.1">
    <property type="nucleotide sequence ID" value="XM_067062689.1"/>
</dbReference>
<evidence type="ECO:0000313" key="1">
    <source>
        <dbReference type="EnsemblMetazoa" id="CLYHEMP016070.1"/>
    </source>
</evidence>
<protein>
    <submittedName>
        <fullName evidence="1">Uncharacterized protein</fullName>
    </submittedName>
</protein>
<proteinExistence type="predicted"/>
<keyword evidence="2" id="KW-1185">Reference proteome</keyword>
<dbReference type="AlphaFoldDB" id="A0A7M5X1J1"/>
<sequence>MDIEAKSFYNSQTNRWQRKIYLDGVLKAEETTSTTGAFTMNDVTFILGSTPATITDFKYSLTEPSEIPIVYPGTRSLIKLPALSRNWMFHFEFKLTSDTLLSPASSSILIVDANEGSLFYVIVKDPLTLDFSGVGSFQPQKNVYHKVVITQFFSPFQNRCLKQYRIDGKRISNTFFTMTYTNVSAYTTATTGMGAASNVMIKNFYLLDLDKDV</sequence>